<gene>
    <name evidence="5" type="ORF">C2E21_5934</name>
</gene>
<comment type="similarity">
    <text evidence="1">Belongs to the AAR2 family.</text>
</comment>
<protein>
    <submittedName>
        <fullName evidence="5">AAR2-like protein</fullName>
    </submittedName>
</protein>
<dbReference type="GO" id="GO:0000244">
    <property type="term" value="P:spliceosomal tri-snRNP complex assembly"/>
    <property type="evidence" value="ECO:0007669"/>
    <property type="project" value="TreeGrafter"/>
</dbReference>
<dbReference type="Gene3D" id="2.60.34.20">
    <property type="match status" value="1"/>
</dbReference>
<evidence type="ECO:0000256" key="1">
    <source>
        <dbReference type="ARBA" id="ARBA00006281"/>
    </source>
</evidence>
<dbReference type="CDD" id="cd13778">
    <property type="entry name" value="Aar2_C"/>
    <property type="match status" value="1"/>
</dbReference>
<dbReference type="InterPro" id="IPR038514">
    <property type="entry name" value="AAR2_C_sf"/>
</dbReference>
<dbReference type="STRING" id="3076.A0A2P6TMN9"/>
<organism evidence="5 6">
    <name type="scientific">Chlorella sorokiniana</name>
    <name type="common">Freshwater green alga</name>
    <dbReference type="NCBI Taxonomy" id="3076"/>
    <lineage>
        <taxon>Eukaryota</taxon>
        <taxon>Viridiplantae</taxon>
        <taxon>Chlorophyta</taxon>
        <taxon>core chlorophytes</taxon>
        <taxon>Trebouxiophyceae</taxon>
        <taxon>Chlorellales</taxon>
        <taxon>Chlorellaceae</taxon>
        <taxon>Chlorella clade</taxon>
        <taxon>Chlorella</taxon>
    </lineage>
</organism>
<proteinExistence type="inferred from homology"/>
<dbReference type="InterPro" id="IPR033648">
    <property type="entry name" value="AAR2_C"/>
</dbReference>
<dbReference type="InterPro" id="IPR007946">
    <property type="entry name" value="AAR2"/>
</dbReference>
<feature type="region of interest" description="Disordered" evidence="2">
    <location>
        <begin position="196"/>
        <end position="251"/>
    </location>
</feature>
<evidence type="ECO:0000313" key="6">
    <source>
        <dbReference type="Proteomes" id="UP000239899"/>
    </source>
</evidence>
<evidence type="ECO:0000259" key="3">
    <source>
        <dbReference type="Pfam" id="PF05282"/>
    </source>
</evidence>
<evidence type="ECO:0000259" key="4">
    <source>
        <dbReference type="Pfam" id="PF20981"/>
    </source>
</evidence>
<dbReference type="EMBL" id="LHPG02000011">
    <property type="protein sequence ID" value="PRW45575.1"/>
    <property type="molecule type" value="Genomic_DNA"/>
</dbReference>
<feature type="domain" description="AAR2 C-terminal" evidence="3">
    <location>
        <begin position="263"/>
        <end position="433"/>
    </location>
</feature>
<accession>A0A2P6TMN9</accession>
<dbReference type="Pfam" id="PF05282">
    <property type="entry name" value="AAR2"/>
    <property type="match status" value="1"/>
</dbReference>
<reference evidence="5 6" key="1">
    <citation type="journal article" date="2018" name="Plant J.">
        <title>Genome sequences of Chlorella sorokiniana UTEX 1602 and Micractinium conductrix SAG 241.80: implications to maltose excretion by a green alga.</title>
        <authorList>
            <person name="Arriola M.B."/>
            <person name="Velmurugan N."/>
            <person name="Zhang Y."/>
            <person name="Plunkett M.H."/>
            <person name="Hondzo H."/>
            <person name="Barney B.M."/>
        </authorList>
    </citation>
    <scope>NUCLEOTIDE SEQUENCE [LARGE SCALE GENOMIC DNA]</scope>
    <source>
        <strain evidence="6">UTEX 1602</strain>
    </source>
</reference>
<feature type="domain" description="AAR2 N-terminal" evidence="4">
    <location>
        <begin position="24"/>
        <end position="155"/>
    </location>
</feature>
<feature type="compositionally biased region" description="Low complexity" evidence="2">
    <location>
        <begin position="220"/>
        <end position="251"/>
    </location>
</feature>
<keyword evidence="6" id="KW-1185">Reference proteome</keyword>
<dbReference type="PANTHER" id="PTHR12689:SF4">
    <property type="entry name" value="PROTEIN AAR2 HOMOLOG"/>
    <property type="match status" value="1"/>
</dbReference>
<dbReference type="OrthoDB" id="201752at2759"/>
<dbReference type="InterPro" id="IPR038516">
    <property type="entry name" value="AAR2_N_sf"/>
</dbReference>
<sequence length="463" mass="49537">MASGSSPYTVRLDAESARELAQRGGTILLLDVPEQTAIGIDQQTFLVGPKFKGVKMVPPGTHLVAYNSASGQGDFGPTTCFFATIKSGQVLVRKWNAVDEILEPLADEDEEARYVHAVKGFQLDQFLAPYDLASHNRWRQLSCHISAAVLDALQPVGGNINVLAEADPALLRPATAAEEALYAQLQQGREAKEAAEAAAAAAAQEGAADTAAGEGGGEGAEAMQADQQPGEGAVPAAPPGGARQQQEQQGRWTAAPHAGRCFYTPLPRLVKRGGLSPQELTALNLDKSKVLEEVLAKHYKGDEQAFLGEFQFAFLAFLLGQSLEGFAQWKAFLCLMFGCDDAPLGPRAQLFTQFLQALHTQLVHSLAPGQPKGEQAQPLGAPIVDELLQDSFLRRLTTQFFQMLHEERAQVSPGLAEQAAAVSGVLQRTLGWGVQIVTDLDESEDDEDAPVVVELPEGVQLPD</sequence>
<dbReference type="PANTHER" id="PTHR12689">
    <property type="entry name" value="A1 CISTRON SPLICING FACTOR AAR2-RELATED"/>
    <property type="match status" value="1"/>
</dbReference>
<dbReference type="FunFam" id="2.60.34.20:FF:000001">
    <property type="entry name" value="protein AAR2 homolog"/>
    <property type="match status" value="1"/>
</dbReference>
<comment type="caution">
    <text evidence="5">The sequence shown here is derived from an EMBL/GenBank/DDBJ whole genome shotgun (WGS) entry which is preliminary data.</text>
</comment>
<name>A0A2P6TMN9_CHLSO</name>
<dbReference type="Gene3D" id="1.25.40.550">
    <property type="entry name" value="Aar2, C-terminal domain-like"/>
    <property type="match status" value="1"/>
</dbReference>
<dbReference type="Pfam" id="PF20981">
    <property type="entry name" value="AAR2_1st"/>
    <property type="match status" value="1"/>
</dbReference>
<evidence type="ECO:0000256" key="2">
    <source>
        <dbReference type="SAM" id="MobiDB-lite"/>
    </source>
</evidence>
<dbReference type="CDD" id="cd13777">
    <property type="entry name" value="Aar2_N"/>
    <property type="match status" value="1"/>
</dbReference>
<feature type="compositionally biased region" description="Low complexity" evidence="2">
    <location>
        <begin position="196"/>
        <end position="212"/>
    </location>
</feature>
<evidence type="ECO:0000313" key="5">
    <source>
        <dbReference type="EMBL" id="PRW45575.1"/>
    </source>
</evidence>
<dbReference type="InterPro" id="IPR033647">
    <property type="entry name" value="Aar2_N"/>
</dbReference>
<dbReference type="Proteomes" id="UP000239899">
    <property type="component" value="Unassembled WGS sequence"/>
</dbReference>
<dbReference type="AlphaFoldDB" id="A0A2P6TMN9"/>